<sequence length="314" mass="35380">MHRSRRDYRPLHWSNYFDRYVDVRTSDTETFRVYVSNLEAAPEIIDNDEYQFNEPSRPTVVFLHGGGYSGLTWALLVKELKNHCDCGLLAIDLRGHGCTQTSDESNLSMDTMVDDVERVITCFHEQLGYNSEDCLRPMPNIVLVGHSMGGAVAVKCAANVSETYLPSLLGFVVIDVVEGTAIDALQGMQSVLRARPRHFTSLENAIEWSVRSGMTRNNEAARVSMPDLMKTQTHWNGWFKGLSNDLLNAPVRAKLLLLAGIDRLDKDLTIGQMQGKFMMRVLPKCGHAVHEDVPEQVSEVIAKFLVRNKIVEKR</sequence>
<evidence type="ECO:0000313" key="7">
    <source>
        <dbReference type="EMBL" id="KAG9508547.1"/>
    </source>
</evidence>
<name>A0ABQ7S541_9ACAR</name>
<organism evidence="7 8">
    <name type="scientific">Fragariocoptes setiger</name>
    <dbReference type="NCBI Taxonomy" id="1670756"/>
    <lineage>
        <taxon>Eukaryota</taxon>
        <taxon>Metazoa</taxon>
        <taxon>Ecdysozoa</taxon>
        <taxon>Arthropoda</taxon>
        <taxon>Chelicerata</taxon>
        <taxon>Arachnida</taxon>
        <taxon>Acari</taxon>
        <taxon>Acariformes</taxon>
        <taxon>Trombidiformes</taxon>
        <taxon>Prostigmata</taxon>
        <taxon>Eupodina</taxon>
        <taxon>Eriophyoidea</taxon>
        <taxon>Phytoptidae</taxon>
        <taxon>Fragariocoptes</taxon>
    </lineage>
</organism>
<dbReference type="InterPro" id="IPR000073">
    <property type="entry name" value="AB_hydrolase_1"/>
</dbReference>
<dbReference type="InterPro" id="IPR016812">
    <property type="entry name" value="PPase_methylesterase_euk"/>
</dbReference>
<evidence type="ECO:0000256" key="2">
    <source>
        <dbReference type="ARBA" id="ARBA00013111"/>
    </source>
</evidence>
<dbReference type="Pfam" id="PF12697">
    <property type="entry name" value="Abhydrolase_6"/>
    <property type="match status" value="1"/>
</dbReference>
<accession>A0ABQ7S541</accession>
<protein>
    <recommendedName>
        <fullName evidence="2">protein phosphatase methylesterase-1</fullName>
        <ecNumber evidence="2">3.1.1.89</ecNumber>
    </recommendedName>
</protein>
<dbReference type="PANTHER" id="PTHR14189">
    <property type="entry name" value="PROTEIN PHOSPHATASE METHYLESTERASE-1 RELATED"/>
    <property type="match status" value="1"/>
</dbReference>
<dbReference type="PANTHER" id="PTHR14189:SF0">
    <property type="entry name" value="PROTEIN PHOSPHATASE METHYLESTERASE 1"/>
    <property type="match status" value="1"/>
</dbReference>
<dbReference type="InterPro" id="IPR029058">
    <property type="entry name" value="AB_hydrolase_fold"/>
</dbReference>
<evidence type="ECO:0000313" key="8">
    <source>
        <dbReference type="Proteomes" id="UP000825002"/>
    </source>
</evidence>
<dbReference type="EMBL" id="JAIFTH010001406">
    <property type="protein sequence ID" value="KAG9508547.1"/>
    <property type="molecule type" value="Genomic_DNA"/>
</dbReference>
<comment type="similarity">
    <text evidence="1">Belongs to the AB hydrolase superfamily.</text>
</comment>
<comment type="caution">
    <text evidence="7">The sequence shown here is derived from an EMBL/GenBank/DDBJ whole genome shotgun (WGS) entry which is preliminary data.</text>
</comment>
<comment type="catalytic activity">
    <reaction evidence="5">
        <text>[phosphatase 2A protein]-C-terminal L-leucine methyl ester + H2O = [phosphatase 2A protein]-C-terminal L-leucine + methanol + H(+)</text>
        <dbReference type="Rhea" id="RHEA:48548"/>
        <dbReference type="Rhea" id="RHEA-COMP:12134"/>
        <dbReference type="Rhea" id="RHEA-COMP:12135"/>
        <dbReference type="ChEBI" id="CHEBI:15377"/>
        <dbReference type="ChEBI" id="CHEBI:15378"/>
        <dbReference type="ChEBI" id="CHEBI:17790"/>
        <dbReference type="ChEBI" id="CHEBI:90516"/>
        <dbReference type="ChEBI" id="CHEBI:90517"/>
        <dbReference type="EC" id="3.1.1.89"/>
    </reaction>
</comment>
<evidence type="ECO:0000256" key="5">
    <source>
        <dbReference type="ARBA" id="ARBA00049203"/>
    </source>
</evidence>
<dbReference type="PIRSF" id="PIRSF022950">
    <property type="entry name" value="PPase_methylesterase_euk"/>
    <property type="match status" value="1"/>
</dbReference>
<reference evidence="7 8" key="1">
    <citation type="submission" date="2020-10" db="EMBL/GenBank/DDBJ databases">
        <authorList>
            <person name="Klimov P.B."/>
            <person name="Dyachkov S.M."/>
            <person name="Chetverikov P.E."/>
        </authorList>
    </citation>
    <scope>NUCLEOTIDE SEQUENCE [LARGE SCALE GENOMIC DNA]</scope>
    <source>
        <strain evidence="7">BMOC 18-1129-001#AD2665</strain>
        <tissue evidence="7">Entire mites</tissue>
    </source>
</reference>
<evidence type="ECO:0000256" key="3">
    <source>
        <dbReference type="ARBA" id="ARBA00022487"/>
    </source>
</evidence>
<evidence type="ECO:0000256" key="4">
    <source>
        <dbReference type="ARBA" id="ARBA00022801"/>
    </source>
</evidence>
<dbReference type="Proteomes" id="UP000825002">
    <property type="component" value="Unassembled WGS sequence"/>
</dbReference>
<evidence type="ECO:0000259" key="6">
    <source>
        <dbReference type="Pfam" id="PF12697"/>
    </source>
</evidence>
<dbReference type="EC" id="3.1.1.89" evidence="2"/>
<evidence type="ECO:0000256" key="1">
    <source>
        <dbReference type="ARBA" id="ARBA00008645"/>
    </source>
</evidence>
<keyword evidence="3" id="KW-0719">Serine esterase</keyword>
<dbReference type="Gene3D" id="3.40.50.1820">
    <property type="entry name" value="alpha/beta hydrolase"/>
    <property type="match status" value="1"/>
</dbReference>
<proteinExistence type="inferred from homology"/>
<keyword evidence="8" id="KW-1185">Reference proteome</keyword>
<dbReference type="SUPFAM" id="SSF53474">
    <property type="entry name" value="alpha/beta-Hydrolases"/>
    <property type="match status" value="1"/>
</dbReference>
<keyword evidence="4" id="KW-0378">Hydrolase</keyword>
<feature type="domain" description="AB hydrolase-1" evidence="6">
    <location>
        <begin position="60"/>
        <end position="299"/>
    </location>
</feature>
<feature type="non-terminal residue" evidence="7">
    <location>
        <position position="314"/>
    </location>
</feature>
<gene>
    <name evidence="7" type="ORF">GZH46_02953</name>
</gene>